<keyword evidence="2" id="KW-0472">Membrane</keyword>
<dbReference type="EMBL" id="CP081958">
    <property type="protein sequence ID" value="QZP38600.1"/>
    <property type="molecule type" value="Genomic_DNA"/>
</dbReference>
<feature type="transmembrane region" description="Helical" evidence="2">
    <location>
        <begin position="167"/>
        <end position="189"/>
    </location>
</feature>
<feature type="transmembrane region" description="Helical" evidence="2">
    <location>
        <begin position="201"/>
        <end position="220"/>
    </location>
</feature>
<evidence type="ECO:0000313" key="3">
    <source>
        <dbReference type="EMBL" id="QZP38600.1"/>
    </source>
</evidence>
<feature type="compositionally biased region" description="Acidic residues" evidence="1">
    <location>
        <begin position="279"/>
        <end position="297"/>
    </location>
</feature>
<proteinExistence type="predicted"/>
<dbReference type="RefSeq" id="WP_222608400.1">
    <property type="nucleotide sequence ID" value="NZ_CP081958.1"/>
</dbReference>
<protein>
    <submittedName>
        <fullName evidence="3">DUF5794 domain-containing protein</fullName>
    </submittedName>
</protein>
<keyword evidence="2" id="KW-1133">Transmembrane helix</keyword>
<evidence type="ECO:0000256" key="2">
    <source>
        <dbReference type="SAM" id="Phobius"/>
    </source>
</evidence>
<dbReference type="Pfam" id="PF19107">
    <property type="entry name" value="DUF5794"/>
    <property type="match status" value="1"/>
</dbReference>
<dbReference type="InterPro" id="IPR043812">
    <property type="entry name" value="DUF5794"/>
</dbReference>
<dbReference type="Proteomes" id="UP000826254">
    <property type="component" value="Chromosome"/>
</dbReference>
<feature type="region of interest" description="Disordered" evidence="1">
    <location>
        <begin position="244"/>
        <end position="346"/>
    </location>
</feature>
<feature type="transmembrane region" description="Helical" evidence="2">
    <location>
        <begin position="51"/>
        <end position="70"/>
    </location>
</feature>
<keyword evidence="2" id="KW-0812">Transmembrane</keyword>
<gene>
    <name evidence="3" type="ORF">K6T50_05520</name>
</gene>
<dbReference type="KEGG" id="hmp:K6T50_05520"/>
<evidence type="ECO:0000256" key="1">
    <source>
        <dbReference type="SAM" id="MobiDB-lite"/>
    </source>
</evidence>
<dbReference type="AlphaFoldDB" id="A0A8T8WFJ3"/>
<name>A0A8T8WFJ3_9EURY</name>
<keyword evidence="4" id="KW-1185">Reference proteome</keyword>
<dbReference type="GeneID" id="67177580"/>
<evidence type="ECO:0000313" key="4">
    <source>
        <dbReference type="Proteomes" id="UP000826254"/>
    </source>
</evidence>
<reference evidence="3 4" key="1">
    <citation type="journal article" date="2021" name="Int. J. Syst. Evol. Microbiol.">
        <title>Halobaculum halophilum sp. nov. and Halobaculum salinum sp. nov., isolated from salt lake and saline soil.</title>
        <authorList>
            <person name="Cui H.L."/>
            <person name="Shi X.W."/>
            <person name="Yin X.M."/>
            <person name="Yang X.Y."/>
            <person name="Hou J."/>
            <person name="Zhu L."/>
        </authorList>
    </citation>
    <scope>NUCLEOTIDE SEQUENCE [LARGE SCALE GENOMIC DNA]</scope>
    <source>
        <strain evidence="3 4">NBRC 109044</strain>
    </source>
</reference>
<accession>A0A8T8WFJ3</accession>
<feature type="compositionally biased region" description="Low complexity" evidence="1">
    <location>
        <begin position="256"/>
        <end position="269"/>
    </location>
</feature>
<feature type="transmembrane region" description="Helical" evidence="2">
    <location>
        <begin position="21"/>
        <end position="45"/>
    </location>
</feature>
<organism evidence="3 4">
    <name type="scientific">Halobaculum magnesiiphilum</name>
    <dbReference type="NCBI Taxonomy" id="1017351"/>
    <lineage>
        <taxon>Archaea</taxon>
        <taxon>Methanobacteriati</taxon>
        <taxon>Methanobacteriota</taxon>
        <taxon>Stenosarchaea group</taxon>
        <taxon>Halobacteria</taxon>
        <taxon>Halobacteriales</taxon>
        <taxon>Haloferacaceae</taxon>
        <taxon>Halobaculum</taxon>
    </lineage>
</organism>
<feature type="transmembrane region" description="Helical" evidence="2">
    <location>
        <begin position="82"/>
        <end position="100"/>
    </location>
</feature>
<feature type="compositionally biased region" description="Acidic residues" evidence="1">
    <location>
        <begin position="325"/>
        <end position="338"/>
    </location>
</feature>
<feature type="compositionally biased region" description="Acidic residues" evidence="1">
    <location>
        <begin position="244"/>
        <end position="255"/>
    </location>
</feature>
<sequence length="346" mass="34448">MSTSAHPIALRLERRVGGATRLLATVMALPLIDGIFPALVIAGALTVPFGIIETGLLIFGGSATMAVVLAEMDGTPREKAASILLLGALIVPVAMAEAALAETIQSLLNPDVFHRFAGLVILAIAAKTASAEIGEYLPSPGAIIGLGLLASFQPAGAELMVSLNPDLLARAGAAAGVGVAFALSIALAGDHLRGRVDIDRFRFGSSVALGILSLSVLGLLPTEQPVALGVLVVTGLFAYDPNSDDEGVAGEDADGPDAGAAAVDAAPEPTHGGAVTTDGGDEIDADAAEDAADDGSESDAGVAFGSSPTAPAAGIDPVDSAGDADGADDASDDDDSDDEPSREPWL</sequence>